<dbReference type="AlphaFoldDB" id="C1GKN7"/>
<reference evidence="1 2" key="1">
    <citation type="journal article" date="2011" name="PLoS Genet.">
        <title>Comparative genomic analysis of human fungal pathogens causing paracoccidioidomycosis.</title>
        <authorList>
            <person name="Desjardins C.A."/>
            <person name="Champion M.D."/>
            <person name="Holder J.W."/>
            <person name="Muszewska A."/>
            <person name="Goldberg J."/>
            <person name="Bailao A.M."/>
            <person name="Brigido M.M."/>
            <person name="Ferreira M.E."/>
            <person name="Garcia A.M."/>
            <person name="Grynberg M."/>
            <person name="Gujja S."/>
            <person name="Heiman D.I."/>
            <person name="Henn M.R."/>
            <person name="Kodira C.D."/>
            <person name="Leon-Narvaez H."/>
            <person name="Longo L.V."/>
            <person name="Ma L.J."/>
            <person name="Malavazi I."/>
            <person name="Matsuo A.L."/>
            <person name="Morais F.V."/>
            <person name="Pereira M."/>
            <person name="Rodriguez-Brito S."/>
            <person name="Sakthikumar S."/>
            <person name="Salem-Izacc S.M."/>
            <person name="Sykes S.M."/>
            <person name="Teixeira M.M."/>
            <person name="Vallejo M.C."/>
            <person name="Walter M.E."/>
            <person name="Yandava C."/>
            <person name="Young S."/>
            <person name="Zeng Q."/>
            <person name="Zucker J."/>
            <person name="Felipe M.S."/>
            <person name="Goldman G.H."/>
            <person name="Haas B.J."/>
            <person name="McEwen J.G."/>
            <person name="Nino-Vega G."/>
            <person name="Puccia R."/>
            <person name="San-Blas G."/>
            <person name="Soares C.M."/>
            <person name="Birren B.W."/>
            <person name="Cuomo C.A."/>
        </authorList>
    </citation>
    <scope>NUCLEOTIDE SEQUENCE [LARGE SCALE GENOMIC DNA]</scope>
    <source>
        <strain evidence="1 2">Pb18</strain>
    </source>
</reference>
<proteinExistence type="predicted"/>
<protein>
    <submittedName>
        <fullName evidence="1">Uncharacterized protein</fullName>
    </submittedName>
</protein>
<organism evidence="1 2">
    <name type="scientific">Paracoccidioides brasiliensis (strain Pb18)</name>
    <dbReference type="NCBI Taxonomy" id="502780"/>
    <lineage>
        <taxon>Eukaryota</taxon>
        <taxon>Fungi</taxon>
        <taxon>Dikarya</taxon>
        <taxon>Ascomycota</taxon>
        <taxon>Pezizomycotina</taxon>
        <taxon>Eurotiomycetes</taxon>
        <taxon>Eurotiomycetidae</taxon>
        <taxon>Onygenales</taxon>
        <taxon>Ajellomycetaceae</taxon>
        <taxon>Paracoccidioides</taxon>
    </lineage>
</organism>
<dbReference type="Proteomes" id="UP000001628">
    <property type="component" value="Unassembled WGS sequence"/>
</dbReference>
<sequence length="134" mass="15533">MLHRRFDELETAFFMQDFKSGNSSQAPPTPHHRTPTNHYPENLFILSISSPTSRRIFSGSCIRLARAFFNRIQPEMCNFDEIPLLYGEPCGRILQALSIKQWMILDLYLSSLLTQARCPKSFQSWLGFLGEYIV</sequence>
<dbReference type="HOGENOM" id="CLU_1896857_0_0_1"/>
<name>C1GKN7_PARBD</name>
<accession>C1GKN7</accession>
<gene>
    <name evidence="1" type="ORF">PADG_07823</name>
</gene>
<keyword evidence="2" id="KW-1185">Reference proteome</keyword>
<evidence type="ECO:0000313" key="2">
    <source>
        <dbReference type="Proteomes" id="UP000001628"/>
    </source>
</evidence>
<dbReference type="EMBL" id="KN275968">
    <property type="protein sequence ID" value="EEH43003.2"/>
    <property type="molecule type" value="Genomic_DNA"/>
</dbReference>
<dbReference type="GeneID" id="22586243"/>
<dbReference type="VEuPathDB" id="FungiDB:PADG_07823"/>
<dbReference type="RefSeq" id="XP_010763055.1">
    <property type="nucleotide sequence ID" value="XM_010764753.1"/>
</dbReference>
<evidence type="ECO:0000313" key="1">
    <source>
        <dbReference type="EMBL" id="EEH43003.2"/>
    </source>
</evidence>
<dbReference type="KEGG" id="pbn:PADG_07823"/>
<dbReference type="InParanoid" id="C1GKN7"/>